<name>A0A5B7CVM8_PORTR</name>
<evidence type="ECO:0000313" key="3">
    <source>
        <dbReference type="Proteomes" id="UP000324222"/>
    </source>
</evidence>
<evidence type="ECO:0000256" key="1">
    <source>
        <dbReference type="SAM" id="MobiDB-lite"/>
    </source>
</evidence>
<dbReference type="AlphaFoldDB" id="A0A5B7CVM8"/>
<dbReference type="EMBL" id="VSRR010000281">
    <property type="protein sequence ID" value="MPC13440.1"/>
    <property type="molecule type" value="Genomic_DNA"/>
</dbReference>
<comment type="caution">
    <text evidence="2">The sequence shown here is derived from an EMBL/GenBank/DDBJ whole genome shotgun (WGS) entry which is preliminary data.</text>
</comment>
<gene>
    <name evidence="2" type="ORF">E2C01_006175</name>
</gene>
<dbReference type="Proteomes" id="UP000324222">
    <property type="component" value="Unassembled WGS sequence"/>
</dbReference>
<dbReference type="OrthoDB" id="419598at2759"/>
<accession>A0A5B7CVM8</accession>
<evidence type="ECO:0008006" key="4">
    <source>
        <dbReference type="Google" id="ProtNLM"/>
    </source>
</evidence>
<proteinExistence type="predicted"/>
<feature type="region of interest" description="Disordered" evidence="1">
    <location>
        <begin position="168"/>
        <end position="189"/>
    </location>
</feature>
<evidence type="ECO:0000313" key="2">
    <source>
        <dbReference type="EMBL" id="MPC13440.1"/>
    </source>
</evidence>
<keyword evidence="3" id="KW-1185">Reference proteome</keyword>
<sequence>MTSLSTASSAVNSGFLVNWCLIPFLRPILTNMRQMEEYLETKCQDINYTVVRPPGLGNAPQSDAPGWAWTEHNEPREQVYTEWGIKDVHITPVDSLELSSPPMSCVIYFYVFYAKRERPGVPGNQEILNLVFPFPSTSASLPSLHPCLVPLPAPLSRLDPPPHYSRCKGRRSAAAVGTQEHGTAHRCKH</sequence>
<organism evidence="2 3">
    <name type="scientific">Portunus trituberculatus</name>
    <name type="common">Swimming crab</name>
    <name type="synonym">Neptunus trituberculatus</name>
    <dbReference type="NCBI Taxonomy" id="210409"/>
    <lineage>
        <taxon>Eukaryota</taxon>
        <taxon>Metazoa</taxon>
        <taxon>Ecdysozoa</taxon>
        <taxon>Arthropoda</taxon>
        <taxon>Crustacea</taxon>
        <taxon>Multicrustacea</taxon>
        <taxon>Malacostraca</taxon>
        <taxon>Eumalacostraca</taxon>
        <taxon>Eucarida</taxon>
        <taxon>Decapoda</taxon>
        <taxon>Pleocyemata</taxon>
        <taxon>Brachyura</taxon>
        <taxon>Eubrachyura</taxon>
        <taxon>Portunoidea</taxon>
        <taxon>Portunidae</taxon>
        <taxon>Portuninae</taxon>
        <taxon>Portunus</taxon>
    </lineage>
</organism>
<protein>
    <recommendedName>
        <fullName evidence="4">NAD(P)-binding domain-containing protein</fullName>
    </recommendedName>
</protein>
<reference evidence="2 3" key="1">
    <citation type="submission" date="2019-05" db="EMBL/GenBank/DDBJ databases">
        <title>Another draft genome of Portunus trituberculatus and its Hox gene families provides insights of decapod evolution.</title>
        <authorList>
            <person name="Jeong J.-H."/>
            <person name="Song I."/>
            <person name="Kim S."/>
            <person name="Choi T."/>
            <person name="Kim D."/>
            <person name="Ryu S."/>
            <person name="Kim W."/>
        </authorList>
    </citation>
    <scope>NUCLEOTIDE SEQUENCE [LARGE SCALE GENOMIC DNA]</scope>
    <source>
        <tissue evidence="2">Muscle</tissue>
    </source>
</reference>